<accession>A0A9P8T6W7</accession>
<sequence>MSCSWLSSNFGSSSGKHATGSILKKSDSSARAALNRLRGSIVSKPDNRRKHAGVIMAPYSLSNVRWYSTWRLTPFLLISSAFGKTSGVGDPSSLKIMSAWSRSLFPSRIGFFLNISPKTHPIPHMSTAVVYLRSPSNSSGGRYHRVTTSPVYSTSPPPAPDEASLGGGPWYTLASPKSAILTTPNQSSKMFAVLMSLCK</sequence>
<evidence type="ECO:0000256" key="1">
    <source>
        <dbReference type="SAM" id="MobiDB-lite"/>
    </source>
</evidence>
<evidence type="ECO:0000313" key="3">
    <source>
        <dbReference type="Proteomes" id="UP000769157"/>
    </source>
</evidence>
<dbReference type="EMBL" id="JAEUBE010000183">
    <property type="protein sequence ID" value="KAH3667356.1"/>
    <property type="molecule type" value="Genomic_DNA"/>
</dbReference>
<organism evidence="2 3">
    <name type="scientific">Ogataea philodendri</name>
    <dbReference type="NCBI Taxonomy" id="1378263"/>
    <lineage>
        <taxon>Eukaryota</taxon>
        <taxon>Fungi</taxon>
        <taxon>Dikarya</taxon>
        <taxon>Ascomycota</taxon>
        <taxon>Saccharomycotina</taxon>
        <taxon>Pichiomycetes</taxon>
        <taxon>Pichiales</taxon>
        <taxon>Pichiaceae</taxon>
        <taxon>Ogataea</taxon>
    </lineage>
</organism>
<dbReference type="AlphaFoldDB" id="A0A9P8T6W7"/>
<comment type="caution">
    <text evidence="2">The sequence shown here is derived from an EMBL/GenBank/DDBJ whole genome shotgun (WGS) entry which is preliminary data.</text>
</comment>
<feature type="region of interest" description="Disordered" evidence="1">
    <location>
        <begin position="1"/>
        <end position="22"/>
    </location>
</feature>
<reference evidence="2" key="2">
    <citation type="submission" date="2021-01" db="EMBL/GenBank/DDBJ databases">
        <authorList>
            <person name="Schikora-Tamarit M.A."/>
        </authorList>
    </citation>
    <scope>NUCLEOTIDE SEQUENCE</scope>
    <source>
        <strain evidence="2">CBS6075</strain>
    </source>
</reference>
<proteinExistence type="predicted"/>
<dbReference type="RefSeq" id="XP_046062168.1">
    <property type="nucleotide sequence ID" value="XM_046203937.1"/>
</dbReference>
<evidence type="ECO:0000313" key="2">
    <source>
        <dbReference type="EMBL" id="KAH3667356.1"/>
    </source>
</evidence>
<keyword evidence="3" id="KW-1185">Reference proteome</keyword>
<reference evidence="2" key="1">
    <citation type="journal article" date="2021" name="Open Biol.">
        <title>Shared evolutionary footprints suggest mitochondrial oxidative damage underlies multiple complex I losses in fungi.</title>
        <authorList>
            <person name="Schikora-Tamarit M.A."/>
            <person name="Marcet-Houben M."/>
            <person name="Nosek J."/>
            <person name="Gabaldon T."/>
        </authorList>
    </citation>
    <scope>NUCLEOTIDE SEQUENCE</scope>
    <source>
        <strain evidence="2">CBS6075</strain>
    </source>
</reference>
<feature type="compositionally biased region" description="Low complexity" evidence="1">
    <location>
        <begin position="1"/>
        <end position="14"/>
    </location>
</feature>
<protein>
    <submittedName>
        <fullName evidence="2">Uncharacterized protein</fullName>
    </submittedName>
</protein>
<gene>
    <name evidence="2" type="ORF">OGAPHI_003005</name>
</gene>
<dbReference type="Proteomes" id="UP000769157">
    <property type="component" value="Unassembled WGS sequence"/>
</dbReference>
<name>A0A9P8T6W7_9ASCO</name>
<dbReference type="GeneID" id="70234972"/>